<proteinExistence type="predicted"/>
<organism evidence="2 3">
    <name type="scientific">Gulo gulo</name>
    <name type="common">Wolverine</name>
    <name type="synonym">Gluton</name>
    <dbReference type="NCBI Taxonomy" id="48420"/>
    <lineage>
        <taxon>Eukaryota</taxon>
        <taxon>Metazoa</taxon>
        <taxon>Chordata</taxon>
        <taxon>Craniata</taxon>
        <taxon>Vertebrata</taxon>
        <taxon>Euteleostomi</taxon>
        <taxon>Mammalia</taxon>
        <taxon>Eutheria</taxon>
        <taxon>Laurasiatheria</taxon>
        <taxon>Carnivora</taxon>
        <taxon>Caniformia</taxon>
        <taxon>Musteloidea</taxon>
        <taxon>Mustelidae</taxon>
        <taxon>Guloninae</taxon>
        <taxon>Gulo</taxon>
    </lineage>
</organism>
<protein>
    <submittedName>
        <fullName evidence="2">Uncharacterized protein</fullName>
    </submittedName>
</protein>
<feature type="compositionally biased region" description="Polar residues" evidence="1">
    <location>
        <begin position="16"/>
        <end position="25"/>
    </location>
</feature>
<dbReference type="EMBL" id="CYRY02001780">
    <property type="protein sequence ID" value="VCW66412.1"/>
    <property type="molecule type" value="Genomic_DNA"/>
</dbReference>
<keyword evidence="3" id="KW-1185">Reference proteome</keyword>
<evidence type="ECO:0000313" key="2">
    <source>
        <dbReference type="EMBL" id="VCW66412.1"/>
    </source>
</evidence>
<name>A0A9X9LET6_GULGU</name>
<dbReference type="Proteomes" id="UP000269945">
    <property type="component" value="Unassembled WGS sequence"/>
</dbReference>
<feature type="region of interest" description="Disordered" evidence="1">
    <location>
        <begin position="1"/>
        <end position="25"/>
    </location>
</feature>
<feature type="non-terminal residue" evidence="2">
    <location>
        <position position="57"/>
    </location>
</feature>
<reference evidence="2 3" key="1">
    <citation type="submission" date="2018-10" db="EMBL/GenBank/DDBJ databases">
        <authorList>
            <person name="Ekblom R."/>
            <person name="Jareborg N."/>
        </authorList>
    </citation>
    <scope>NUCLEOTIDE SEQUENCE [LARGE SCALE GENOMIC DNA]</scope>
    <source>
        <tissue evidence="2">Muscle</tissue>
    </source>
</reference>
<evidence type="ECO:0000256" key="1">
    <source>
        <dbReference type="SAM" id="MobiDB-lite"/>
    </source>
</evidence>
<evidence type="ECO:0000313" key="3">
    <source>
        <dbReference type="Proteomes" id="UP000269945"/>
    </source>
</evidence>
<dbReference type="AlphaFoldDB" id="A0A9X9LET6"/>
<gene>
    <name evidence="2" type="ORF">BN2614_LOCUS3</name>
</gene>
<comment type="caution">
    <text evidence="2">The sequence shown here is derived from an EMBL/GenBank/DDBJ whole genome shotgun (WGS) entry which is preliminary data.</text>
</comment>
<sequence length="57" mass="6028">MKPHLCETQDHKHGRSSQTAMSSVHKTLPSTALLFGPATPHGAFHPTCSSQAQMAGS</sequence>
<accession>A0A9X9LET6</accession>
<feature type="compositionally biased region" description="Basic and acidic residues" evidence="1">
    <location>
        <begin position="1"/>
        <end position="11"/>
    </location>
</feature>